<dbReference type="AlphaFoldDB" id="A0AAP5AGK3"/>
<dbReference type="Pfam" id="PF07277">
    <property type="entry name" value="SapC"/>
    <property type="match status" value="1"/>
</dbReference>
<comment type="caution">
    <text evidence="1">The sequence shown here is derived from an EMBL/GenBank/DDBJ whole genome shotgun (WGS) entry which is preliminary data.</text>
</comment>
<dbReference type="InterPro" id="IPR010836">
    <property type="entry name" value="SapC"/>
</dbReference>
<protein>
    <recommendedName>
        <fullName evidence="3">Peptidase</fullName>
    </recommendedName>
</protein>
<dbReference type="EMBL" id="JAUTAS010000001">
    <property type="protein sequence ID" value="MDQ1108417.1"/>
    <property type="molecule type" value="Genomic_DNA"/>
</dbReference>
<sequence>MPGLYGASYLTKFMTAETTTPPAAPAQASGPLFYRQPLPLQSDKHANWRLRPGSLAFAAETNAIPAVIGEFGMAAQHFPILFTGQDASPIVAVGLARRNLFVTDGKWADDTYAPAYLRRYPFVFVQAEDDNFLLALDADSEQVNQGVSDEGEPLFVDGKATELVDNAMKFCADFTREYEQTRQFSAALKEQDLLVERSIDVTLPSGEKMSVNGFHVVDVEKFAKLPDAIVVAWHRNGWLASIHHHLSSLARFNALVQRQSAQVAAAV</sequence>
<organism evidence="1 2">
    <name type="scientific">Stenotrophomonas rhizophila</name>
    <dbReference type="NCBI Taxonomy" id="216778"/>
    <lineage>
        <taxon>Bacteria</taxon>
        <taxon>Pseudomonadati</taxon>
        <taxon>Pseudomonadota</taxon>
        <taxon>Gammaproteobacteria</taxon>
        <taxon>Lysobacterales</taxon>
        <taxon>Lysobacteraceae</taxon>
        <taxon>Stenotrophomonas</taxon>
    </lineage>
</organism>
<gene>
    <name evidence="1" type="ORF">QE424_001576</name>
</gene>
<name>A0AAP5AGK3_9GAMM</name>
<reference evidence="1" key="1">
    <citation type="submission" date="2023-07" db="EMBL/GenBank/DDBJ databases">
        <title>Functional and genomic diversity of the sorghum phyllosphere microbiome.</title>
        <authorList>
            <person name="Shade A."/>
        </authorList>
    </citation>
    <scope>NUCLEOTIDE SEQUENCE</scope>
    <source>
        <strain evidence="1">SORGH_AS_0457</strain>
    </source>
</reference>
<proteinExistence type="predicted"/>
<dbReference type="Proteomes" id="UP001226084">
    <property type="component" value="Unassembled WGS sequence"/>
</dbReference>
<evidence type="ECO:0000313" key="2">
    <source>
        <dbReference type="Proteomes" id="UP001226084"/>
    </source>
</evidence>
<accession>A0AAP5AGK3</accession>
<evidence type="ECO:0000313" key="1">
    <source>
        <dbReference type="EMBL" id="MDQ1108417.1"/>
    </source>
</evidence>
<evidence type="ECO:0008006" key="3">
    <source>
        <dbReference type="Google" id="ProtNLM"/>
    </source>
</evidence>